<reference evidence="6" key="2">
    <citation type="journal article" date="2022" name="Res Sq">
        <title>Comparative Genomics Reveals Insights into the Divergent Evolution of Astigmatic Mites and Household Pest Adaptations.</title>
        <authorList>
            <person name="Xiong Q."/>
            <person name="Wan A.T.-Y."/>
            <person name="Liu X.-Y."/>
            <person name="Fung C.S.-H."/>
            <person name="Xiao X."/>
            <person name="Malainual N."/>
            <person name="Hou J."/>
            <person name="Wang L."/>
            <person name="Wang M."/>
            <person name="Yang K."/>
            <person name="Cui Y."/>
            <person name="Leung E."/>
            <person name="Nong W."/>
            <person name="Shin S.-K."/>
            <person name="Au S."/>
            <person name="Jeong K.Y."/>
            <person name="Chew F.T."/>
            <person name="Hui J."/>
            <person name="Leung T.F."/>
            <person name="Tungtrongchitr A."/>
            <person name="Zhong N."/>
            <person name="Liu Z."/>
            <person name="Tsui S."/>
        </authorList>
    </citation>
    <scope>NUCLEOTIDE SEQUENCE</scope>
    <source>
        <strain evidence="6">Derf</strain>
        <tissue evidence="6">Whole organism</tissue>
    </source>
</reference>
<evidence type="ECO:0000256" key="3">
    <source>
        <dbReference type="ARBA" id="ARBA00022679"/>
    </source>
</evidence>
<accession>A0A922I8X7</accession>
<evidence type="ECO:0000313" key="6">
    <source>
        <dbReference type="EMBL" id="KAH9526457.1"/>
    </source>
</evidence>
<dbReference type="Gene3D" id="3.40.50.150">
    <property type="entry name" value="Vaccinia Virus protein VP39"/>
    <property type="match status" value="1"/>
</dbReference>
<proteinExistence type="inferred from homology"/>
<keyword evidence="2" id="KW-0489">Methyltransferase</keyword>
<dbReference type="PANTHER" id="PTHR13610:SF9">
    <property type="entry name" value="FI06469P"/>
    <property type="match status" value="1"/>
</dbReference>
<keyword evidence="7" id="KW-1185">Reference proteome</keyword>
<evidence type="ECO:0000313" key="7">
    <source>
        <dbReference type="Proteomes" id="UP000790347"/>
    </source>
</evidence>
<dbReference type="InterPro" id="IPR026170">
    <property type="entry name" value="FAM173A/B"/>
</dbReference>
<reference evidence="6" key="1">
    <citation type="submission" date="2013-05" db="EMBL/GenBank/DDBJ databases">
        <authorList>
            <person name="Yim A.K.Y."/>
            <person name="Chan T.F."/>
            <person name="Ji K.M."/>
            <person name="Liu X.Y."/>
            <person name="Zhou J.W."/>
            <person name="Li R.Q."/>
            <person name="Yang K.Y."/>
            <person name="Li J."/>
            <person name="Li M."/>
            <person name="Law P.T.W."/>
            <person name="Wu Y.L."/>
            <person name="Cai Z.L."/>
            <person name="Qin H."/>
            <person name="Bao Y."/>
            <person name="Leung R.K.K."/>
            <person name="Ng P.K.S."/>
            <person name="Zou J."/>
            <person name="Zhong X.J."/>
            <person name="Ran P.X."/>
            <person name="Zhong N.S."/>
            <person name="Liu Z.G."/>
            <person name="Tsui S.K.W."/>
        </authorList>
    </citation>
    <scope>NUCLEOTIDE SEQUENCE</scope>
    <source>
        <strain evidence="6">Derf</strain>
        <tissue evidence="6">Whole organism</tissue>
    </source>
</reference>
<feature type="transmembrane region" description="Helical" evidence="5">
    <location>
        <begin position="14"/>
        <end position="39"/>
    </location>
</feature>
<gene>
    <name evidence="6" type="ORF">DERF_000546</name>
</gene>
<organism evidence="6 7">
    <name type="scientific">Dermatophagoides farinae</name>
    <name type="common">American house dust mite</name>
    <dbReference type="NCBI Taxonomy" id="6954"/>
    <lineage>
        <taxon>Eukaryota</taxon>
        <taxon>Metazoa</taxon>
        <taxon>Ecdysozoa</taxon>
        <taxon>Arthropoda</taxon>
        <taxon>Chelicerata</taxon>
        <taxon>Arachnida</taxon>
        <taxon>Acari</taxon>
        <taxon>Acariformes</taxon>
        <taxon>Sarcoptiformes</taxon>
        <taxon>Astigmata</taxon>
        <taxon>Psoroptidia</taxon>
        <taxon>Analgoidea</taxon>
        <taxon>Pyroglyphidae</taxon>
        <taxon>Dermatophagoidinae</taxon>
        <taxon>Dermatophagoides</taxon>
    </lineage>
</organism>
<dbReference type="GO" id="GO:0032259">
    <property type="term" value="P:methylation"/>
    <property type="evidence" value="ECO:0007669"/>
    <property type="project" value="UniProtKB-KW"/>
</dbReference>
<keyword evidence="5" id="KW-1133">Transmembrane helix</keyword>
<keyword evidence="5" id="KW-0812">Transmembrane</keyword>
<dbReference type="GO" id="GO:0016279">
    <property type="term" value="F:protein-lysine N-methyltransferase activity"/>
    <property type="evidence" value="ECO:0007669"/>
    <property type="project" value="InterPro"/>
</dbReference>
<comment type="similarity">
    <text evidence="1">Belongs to the ANT/ATPSC lysine N-methyltransferase family.</text>
</comment>
<name>A0A922I8X7_DERFA</name>
<evidence type="ECO:0000256" key="4">
    <source>
        <dbReference type="ARBA" id="ARBA00022691"/>
    </source>
</evidence>
<dbReference type="GO" id="GO:1905706">
    <property type="term" value="P:regulation of mitochondrial ATP synthesis coupled proton transport"/>
    <property type="evidence" value="ECO:0007669"/>
    <property type="project" value="TreeGrafter"/>
</dbReference>
<sequence length="227" mass="26386">MDVDVRNPDKRRKFAAWLSIGVFGGLATGLVTITLPFIIPAFRKIVLPYVPATVEQIENVLKAVNYRRPFEQQRQQKQSRNSDTKLIDLGSGDGRIVIACAQQGFRSYGVELNPWLVVYSKYCAYRQNVHKLATFQRKNLFKVNLADYDKIIIFGVPSMMPLIEQKIRDDCDLRQRSTTLIACRFPLPNWHPYMTFGTGIDQVWLYKYYPSHYSSHMVHNKNMMMKK</sequence>
<dbReference type="PANTHER" id="PTHR13610">
    <property type="entry name" value="METHYLTRANSFERASE DOMAIN-CONTAINING PROTEIN"/>
    <property type="match status" value="1"/>
</dbReference>
<dbReference type="EMBL" id="ASGP02000001">
    <property type="protein sequence ID" value="KAH9526457.1"/>
    <property type="molecule type" value="Genomic_DNA"/>
</dbReference>
<evidence type="ECO:0000256" key="1">
    <source>
        <dbReference type="ARBA" id="ARBA00010633"/>
    </source>
</evidence>
<keyword evidence="5" id="KW-0472">Membrane</keyword>
<protein>
    <submittedName>
        <fullName evidence="6">Uncharacterized protein</fullName>
    </submittedName>
</protein>
<dbReference type="GO" id="GO:0005739">
    <property type="term" value="C:mitochondrion"/>
    <property type="evidence" value="ECO:0007669"/>
    <property type="project" value="TreeGrafter"/>
</dbReference>
<comment type="caution">
    <text evidence="6">The sequence shown here is derived from an EMBL/GenBank/DDBJ whole genome shotgun (WGS) entry which is preliminary data.</text>
</comment>
<dbReference type="SUPFAM" id="SSF53335">
    <property type="entry name" value="S-adenosyl-L-methionine-dependent methyltransferases"/>
    <property type="match status" value="1"/>
</dbReference>
<evidence type="ECO:0000256" key="2">
    <source>
        <dbReference type="ARBA" id="ARBA00022603"/>
    </source>
</evidence>
<dbReference type="Proteomes" id="UP000790347">
    <property type="component" value="Unassembled WGS sequence"/>
</dbReference>
<dbReference type="AlphaFoldDB" id="A0A922I8X7"/>
<evidence type="ECO:0000256" key="5">
    <source>
        <dbReference type="SAM" id="Phobius"/>
    </source>
</evidence>
<keyword evidence="3" id="KW-0808">Transferase</keyword>
<dbReference type="InterPro" id="IPR029063">
    <property type="entry name" value="SAM-dependent_MTases_sf"/>
</dbReference>
<keyword evidence="4" id="KW-0949">S-adenosyl-L-methionine</keyword>